<evidence type="ECO:0000313" key="8">
    <source>
        <dbReference type="EMBL" id="KAK7592965.1"/>
    </source>
</evidence>
<organism evidence="8 9">
    <name type="scientific">Parthenolecanium corni</name>
    <dbReference type="NCBI Taxonomy" id="536013"/>
    <lineage>
        <taxon>Eukaryota</taxon>
        <taxon>Metazoa</taxon>
        <taxon>Ecdysozoa</taxon>
        <taxon>Arthropoda</taxon>
        <taxon>Hexapoda</taxon>
        <taxon>Insecta</taxon>
        <taxon>Pterygota</taxon>
        <taxon>Neoptera</taxon>
        <taxon>Paraneoptera</taxon>
        <taxon>Hemiptera</taxon>
        <taxon>Sternorrhyncha</taxon>
        <taxon>Coccoidea</taxon>
        <taxon>Coccidae</taxon>
        <taxon>Parthenolecanium</taxon>
    </lineage>
</organism>
<dbReference type="FunFam" id="1.10.10.10:FF:000025">
    <property type="entry name" value="40S ribosomal protein S10"/>
    <property type="match status" value="1"/>
</dbReference>
<name>A0AAN9THK5_9HEMI</name>
<dbReference type="InterPro" id="IPR036388">
    <property type="entry name" value="WH-like_DNA-bd_sf"/>
</dbReference>
<sequence>MLMPKKERMAIYEHLFKEGVMVAEKDVHAPKHPELETIKNLHVIKAMQSLKSRGFVKEQFAWRHYYWYLTNEGIRYLRDFLHLPPEIVPSTLKRQTRTESARPKSLPSSRPEAGRSAEDRAAYRRVPGGADADKRTDVGPGAANLTFRGGFGRGRAP</sequence>
<feature type="region of interest" description="Disordered" evidence="6">
    <location>
        <begin position="88"/>
        <end position="157"/>
    </location>
</feature>
<feature type="compositionally biased region" description="Basic and acidic residues" evidence="6">
    <location>
        <begin position="112"/>
        <end position="122"/>
    </location>
</feature>
<dbReference type="Pfam" id="PF03501">
    <property type="entry name" value="S10_plectin"/>
    <property type="match status" value="1"/>
</dbReference>
<evidence type="ECO:0000256" key="1">
    <source>
        <dbReference type="ARBA" id="ARBA00004496"/>
    </source>
</evidence>
<comment type="subcellular location">
    <subcellularLocation>
        <location evidence="1">Cytoplasm</location>
    </subcellularLocation>
</comment>
<dbReference type="GO" id="GO:0002181">
    <property type="term" value="P:cytoplasmic translation"/>
    <property type="evidence" value="ECO:0007669"/>
    <property type="project" value="UniProtKB-ARBA"/>
</dbReference>
<comment type="similarity">
    <text evidence="2">Belongs to the eukaryotic ribosomal protein eS10 family.</text>
</comment>
<dbReference type="EMBL" id="JBBCAQ010000020">
    <property type="protein sequence ID" value="KAK7592965.1"/>
    <property type="molecule type" value="Genomic_DNA"/>
</dbReference>
<dbReference type="GO" id="GO:0022627">
    <property type="term" value="C:cytosolic small ribosomal subunit"/>
    <property type="evidence" value="ECO:0007669"/>
    <property type="project" value="TreeGrafter"/>
</dbReference>
<feature type="domain" description="Plectin/eS10 N-terminal" evidence="7">
    <location>
        <begin position="3"/>
        <end position="95"/>
    </location>
</feature>
<dbReference type="InterPro" id="IPR005326">
    <property type="entry name" value="Plectin_eS10_N"/>
</dbReference>
<evidence type="ECO:0000313" key="9">
    <source>
        <dbReference type="Proteomes" id="UP001367676"/>
    </source>
</evidence>
<protein>
    <recommendedName>
        <fullName evidence="7">Plectin/eS10 N-terminal domain-containing protein</fullName>
    </recommendedName>
</protein>
<evidence type="ECO:0000256" key="4">
    <source>
        <dbReference type="ARBA" id="ARBA00022980"/>
    </source>
</evidence>
<evidence type="ECO:0000259" key="7">
    <source>
        <dbReference type="Pfam" id="PF03501"/>
    </source>
</evidence>
<comment type="caution">
    <text evidence="8">The sequence shown here is derived from an EMBL/GenBank/DDBJ whole genome shotgun (WGS) entry which is preliminary data.</text>
</comment>
<dbReference type="AlphaFoldDB" id="A0AAN9THK5"/>
<dbReference type="PANTHER" id="PTHR12146:SF0">
    <property type="entry name" value="RIBOSOMAL PROTEIN S10"/>
    <property type="match status" value="1"/>
</dbReference>
<keyword evidence="9" id="KW-1185">Reference proteome</keyword>
<keyword evidence="3" id="KW-0963">Cytoplasm</keyword>
<evidence type="ECO:0000256" key="5">
    <source>
        <dbReference type="ARBA" id="ARBA00023274"/>
    </source>
</evidence>
<evidence type="ECO:0000256" key="6">
    <source>
        <dbReference type="SAM" id="MobiDB-lite"/>
    </source>
</evidence>
<reference evidence="8 9" key="1">
    <citation type="submission" date="2024-03" db="EMBL/GenBank/DDBJ databases">
        <title>Adaptation during the transition from Ophiocordyceps entomopathogen to insect associate is accompanied by gene loss and intensified selection.</title>
        <authorList>
            <person name="Ward C.M."/>
            <person name="Onetto C.A."/>
            <person name="Borneman A.R."/>
        </authorList>
    </citation>
    <scope>NUCLEOTIDE SEQUENCE [LARGE SCALE GENOMIC DNA]</scope>
    <source>
        <strain evidence="8">AWRI1</strain>
        <tissue evidence="8">Single Adult Female</tissue>
    </source>
</reference>
<proteinExistence type="inferred from homology"/>
<evidence type="ECO:0000256" key="3">
    <source>
        <dbReference type="ARBA" id="ARBA00022490"/>
    </source>
</evidence>
<dbReference type="PANTHER" id="PTHR12146">
    <property type="entry name" value="40S RIBOSOMAL PROTEIN S10"/>
    <property type="match status" value="1"/>
</dbReference>
<dbReference type="InterPro" id="IPR037447">
    <property type="entry name" value="Ribosomal_eS10"/>
</dbReference>
<dbReference type="Gene3D" id="1.10.10.10">
    <property type="entry name" value="Winged helix-like DNA-binding domain superfamily/Winged helix DNA-binding domain"/>
    <property type="match status" value="1"/>
</dbReference>
<keyword evidence="4" id="KW-0689">Ribosomal protein</keyword>
<dbReference type="Proteomes" id="UP001367676">
    <property type="component" value="Unassembled WGS sequence"/>
</dbReference>
<dbReference type="GO" id="GO:0003723">
    <property type="term" value="F:RNA binding"/>
    <property type="evidence" value="ECO:0007669"/>
    <property type="project" value="TreeGrafter"/>
</dbReference>
<dbReference type="GO" id="GO:0003735">
    <property type="term" value="F:structural constituent of ribosome"/>
    <property type="evidence" value="ECO:0007669"/>
    <property type="project" value="TreeGrafter"/>
</dbReference>
<gene>
    <name evidence="8" type="ORF">V9T40_007717</name>
</gene>
<keyword evidence="5" id="KW-0687">Ribonucleoprotein</keyword>
<accession>A0AAN9THK5</accession>
<evidence type="ECO:0000256" key="2">
    <source>
        <dbReference type="ARBA" id="ARBA00007278"/>
    </source>
</evidence>